<gene>
    <name evidence="1" type="ORF">PXEA_LOCUS2712</name>
</gene>
<organism evidence="1 2">
    <name type="scientific">Protopolystoma xenopodis</name>
    <dbReference type="NCBI Taxonomy" id="117903"/>
    <lineage>
        <taxon>Eukaryota</taxon>
        <taxon>Metazoa</taxon>
        <taxon>Spiralia</taxon>
        <taxon>Lophotrochozoa</taxon>
        <taxon>Platyhelminthes</taxon>
        <taxon>Monogenea</taxon>
        <taxon>Polyopisthocotylea</taxon>
        <taxon>Polystomatidea</taxon>
        <taxon>Polystomatidae</taxon>
        <taxon>Protopolystoma</taxon>
    </lineage>
</organism>
<dbReference type="AlphaFoldDB" id="A0A448WDQ9"/>
<accession>A0A448WDQ9</accession>
<keyword evidence="2" id="KW-1185">Reference proteome</keyword>
<name>A0A448WDQ9_9PLAT</name>
<reference evidence="1" key="1">
    <citation type="submission" date="2018-11" db="EMBL/GenBank/DDBJ databases">
        <authorList>
            <consortium name="Pathogen Informatics"/>
        </authorList>
    </citation>
    <scope>NUCLEOTIDE SEQUENCE</scope>
</reference>
<dbReference type="Proteomes" id="UP000784294">
    <property type="component" value="Unassembled WGS sequence"/>
</dbReference>
<evidence type="ECO:0000313" key="2">
    <source>
        <dbReference type="Proteomes" id="UP000784294"/>
    </source>
</evidence>
<dbReference type="EMBL" id="CAAALY010005918">
    <property type="protein sequence ID" value="VEL09272.1"/>
    <property type="molecule type" value="Genomic_DNA"/>
</dbReference>
<proteinExistence type="predicted"/>
<sequence length="133" mass="14460">MLSERPQLDQAAGLKMGVNGFRFIGLAGLLWVVKNFSGLPADFVSVVKAEKRPLRHATGPANLTTPPPTLSQSVKTIRPHVLTRDVLIGWPYRLPSLISQSASRFCCPSPQGQFPSSFDWVGRSVGRQIGTCS</sequence>
<evidence type="ECO:0000313" key="1">
    <source>
        <dbReference type="EMBL" id="VEL09272.1"/>
    </source>
</evidence>
<comment type="caution">
    <text evidence="1">The sequence shown here is derived from an EMBL/GenBank/DDBJ whole genome shotgun (WGS) entry which is preliminary data.</text>
</comment>
<protein>
    <submittedName>
        <fullName evidence="1">Uncharacterized protein</fullName>
    </submittedName>
</protein>